<dbReference type="GO" id="GO:1902387">
    <property type="term" value="F:ceramide 1-phosphate binding"/>
    <property type="evidence" value="ECO:0007669"/>
    <property type="project" value="TreeGrafter"/>
</dbReference>
<dbReference type="STRING" id="708197.A0A166SBU7"/>
<dbReference type="Pfam" id="PF08718">
    <property type="entry name" value="GLTP"/>
    <property type="match status" value="1"/>
</dbReference>
<sequence length="189" mass="20787">MASQSYTLDHLKNNLGVVSANIHYGNAIRTAEFLAVFDSLIAVFDTIGNDMLEGGRNDMAQNIQVGIKPRSATGNNRVLYVADVDHLLLQKLRDRAGGSLDDSHCLQNFILAERAAGQQEATEALLWLTRGIEFFVAAMKRTLQTPTEKLAESILSGYKDTLKKHHGFIAKTAIKVGVPRVCPSRDEFS</sequence>
<dbReference type="GO" id="GO:1902388">
    <property type="term" value="F:ceramide 1-phosphate transfer activity"/>
    <property type="evidence" value="ECO:0007669"/>
    <property type="project" value="TreeGrafter"/>
</dbReference>
<dbReference type="GO" id="GO:0005829">
    <property type="term" value="C:cytosol"/>
    <property type="evidence" value="ECO:0007669"/>
    <property type="project" value="TreeGrafter"/>
</dbReference>
<dbReference type="Gene3D" id="1.10.3520.10">
    <property type="entry name" value="Glycolipid transfer protein"/>
    <property type="match status" value="1"/>
</dbReference>
<keyword evidence="1" id="KW-0813">Transport</keyword>
<dbReference type="PANTHER" id="PTHR10219">
    <property type="entry name" value="GLYCOLIPID TRANSFER PROTEIN-RELATED"/>
    <property type="match status" value="1"/>
</dbReference>
<evidence type="ECO:0000256" key="1">
    <source>
        <dbReference type="ARBA" id="ARBA00022448"/>
    </source>
</evidence>
<dbReference type="EMBL" id="LFIV01000087">
    <property type="protein sequence ID" value="KZL70521.1"/>
    <property type="molecule type" value="Genomic_DNA"/>
</dbReference>
<proteinExistence type="predicted"/>
<dbReference type="InterPro" id="IPR036497">
    <property type="entry name" value="GLTP_sf"/>
</dbReference>
<reference evidence="3 4" key="1">
    <citation type="submission" date="2015-06" db="EMBL/GenBank/DDBJ databases">
        <title>Survival trade-offs in plant roots during colonization by closely related pathogenic and mutualistic fungi.</title>
        <authorList>
            <person name="Hacquard S."/>
            <person name="Kracher B."/>
            <person name="Hiruma K."/>
            <person name="Weinman A."/>
            <person name="Muench P."/>
            <person name="Garrido Oter R."/>
            <person name="Ver Loren van Themaat E."/>
            <person name="Dallerey J.-F."/>
            <person name="Damm U."/>
            <person name="Henrissat B."/>
            <person name="Lespinet O."/>
            <person name="Thon M."/>
            <person name="Kemen E."/>
            <person name="McHardy A.C."/>
            <person name="Schulze-Lefert P."/>
            <person name="O'Connell R.J."/>
        </authorList>
    </citation>
    <scope>NUCLEOTIDE SEQUENCE [LARGE SCALE GENOMIC DNA]</scope>
    <source>
        <strain evidence="3 4">0861</strain>
    </source>
</reference>
<feature type="non-terminal residue" evidence="3">
    <location>
        <position position="189"/>
    </location>
</feature>
<dbReference type="AlphaFoldDB" id="A0A166SBU7"/>
<dbReference type="Proteomes" id="UP000076552">
    <property type="component" value="Unassembled WGS sequence"/>
</dbReference>
<organism evidence="3 4">
    <name type="scientific">Colletotrichum tofieldiae</name>
    <dbReference type="NCBI Taxonomy" id="708197"/>
    <lineage>
        <taxon>Eukaryota</taxon>
        <taxon>Fungi</taxon>
        <taxon>Dikarya</taxon>
        <taxon>Ascomycota</taxon>
        <taxon>Pezizomycotina</taxon>
        <taxon>Sordariomycetes</taxon>
        <taxon>Hypocreomycetidae</taxon>
        <taxon>Glomerellales</taxon>
        <taxon>Glomerellaceae</taxon>
        <taxon>Colletotrichum</taxon>
        <taxon>Colletotrichum spaethianum species complex</taxon>
    </lineage>
</organism>
<dbReference type="InterPro" id="IPR014830">
    <property type="entry name" value="Glycolipid_transfer_prot_dom"/>
</dbReference>
<dbReference type="PANTHER" id="PTHR10219:SF25">
    <property type="entry name" value="PLECKSTRIN HOMOLOGY DOMAIN-CONTAINING FAMILY A MEMBER 8"/>
    <property type="match status" value="1"/>
</dbReference>
<dbReference type="GO" id="GO:0016020">
    <property type="term" value="C:membrane"/>
    <property type="evidence" value="ECO:0007669"/>
    <property type="project" value="TreeGrafter"/>
</dbReference>
<evidence type="ECO:0000313" key="3">
    <source>
        <dbReference type="EMBL" id="KZL70521.1"/>
    </source>
</evidence>
<evidence type="ECO:0000313" key="4">
    <source>
        <dbReference type="Proteomes" id="UP000076552"/>
    </source>
</evidence>
<evidence type="ECO:0000259" key="2">
    <source>
        <dbReference type="Pfam" id="PF08718"/>
    </source>
</evidence>
<dbReference type="SUPFAM" id="SSF110004">
    <property type="entry name" value="Glycolipid transfer protein, GLTP"/>
    <property type="match status" value="1"/>
</dbReference>
<feature type="domain" description="Glycolipid transfer protein" evidence="2">
    <location>
        <begin position="28"/>
        <end position="188"/>
    </location>
</feature>
<protein>
    <submittedName>
        <fullName evidence="3">Glycolipid transfer protein HET-C2</fullName>
    </submittedName>
</protein>
<comment type="caution">
    <text evidence="3">The sequence shown here is derived from an EMBL/GenBank/DDBJ whole genome shotgun (WGS) entry which is preliminary data.</text>
</comment>
<keyword evidence="4" id="KW-1185">Reference proteome</keyword>
<name>A0A166SBU7_9PEZI</name>
<accession>A0A166SBU7</accession>
<gene>
    <name evidence="3" type="ORF">CT0861_11190</name>
</gene>